<proteinExistence type="predicted"/>
<accession>A0A6J5P9K7</accession>
<gene>
    <name evidence="1" type="ORF">UFOVP853_1</name>
</gene>
<evidence type="ECO:0000313" key="1">
    <source>
        <dbReference type="EMBL" id="CAB4165898.1"/>
    </source>
</evidence>
<organism evidence="1">
    <name type="scientific">uncultured Caudovirales phage</name>
    <dbReference type="NCBI Taxonomy" id="2100421"/>
    <lineage>
        <taxon>Viruses</taxon>
        <taxon>Duplodnaviria</taxon>
        <taxon>Heunggongvirae</taxon>
        <taxon>Uroviricota</taxon>
        <taxon>Caudoviricetes</taxon>
        <taxon>Peduoviridae</taxon>
        <taxon>Maltschvirus</taxon>
        <taxon>Maltschvirus maltsch</taxon>
    </lineage>
</organism>
<reference evidence="1" key="1">
    <citation type="submission" date="2020-04" db="EMBL/GenBank/DDBJ databases">
        <authorList>
            <person name="Chiriac C."/>
            <person name="Salcher M."/>
            <person name="Ghai R."/>
            <person name="Kavagutti S V."/>
        </authorList>
    </citation>
    <scope>NUCLEOTIDE SEQUENCE</scope>
</reference>
<feature type="non-terminal residue" evidence="1">
    <location>
        <position position="1"/>
    </location>
</feature>
<name>A0A6J5P9K7_9CAUD</name>
<protein>
    <submittedName>
        <fullName evidence="1">Uncharacterized protein</fullName>
    </submittedName>
</protein>
<sequence>HDYEAGHSYDPADFAGYIEWELGTVRDVAKAYGVVLEVAP</sequence>
<dbReference type="EMBL" id="LR796791">
    <property type="protein sequence ID" value="CAB4165898.1"/>
    <property type="molecule type" value="Genomic_DNA"/>
</dbReference>